<evidence type="ECO:0000313" key="7">
    <source>
        <dbReference type="Proteomes" id="UP000094801"/>
    </source>
</evidence>
<dbReference type="Proteomes" id="UP000094801">
    <property type="component" value="Unassembled WGS sequence"/>
</dbReference>
<dbReference type="STRING" id="983967.A0A1E4SZC8"/>
<gene>
    <name evidence="6" type="ORF">CANARDRAFT_183740</name>
</gene>
<dbReference type="SUPFAM" id="SSF53448">
    <property type="entry name" value="Nucleotide-diphospho-sugar transferases"/>
    <property type="match status" value="1"/>
</dbReference>
<dbReference type="PANTHER" id="PTHR31121:SF6">
    <property type="entry name" value="ALPHA-1,2 MANNOSYLTRANSFERASE KTR1"/>
    <property type="match status" value="1"/>
</dbReference>
<feature type="non-terminal residue" evidence="6">
    <location>
        <position position="1"/>
    </location>
</feature>
<evidence type="ECO:0000256" key="4">
    <source>
        <dbReference type="ARBA" id="ARBA00022679"/>
    </source>
</evidence>
<protein>
    <submittedName>
        <fullName evidence="6">Glycosyltransferase family 15 protein</fullName>
    </submittedName>
</protein>
<dbReference type="GO" id="GO:0000026">
    <property type="term" value="F:alpha-1,2-mannosyltransferase activity"/>
    <property type="evidence" value="ECO:0007669"/>
    <property type="project" value="TreeGrafter"/>
</dbReference>
<evidence type="ECO:0000256" key="5">
    <source>
        <dbReference type="ARBA" id="ARBA00022968"/>
    </source>
</evidence>
<evidence type="ECO:0000313" key="6">
    <source>
        <dbReference type="EMBL" id="ODV84863.1"/>
    </source>
</evidence>
<evidence type="ECO:0000256" key="2">
    <source>
        <dbReference type="ARBA" id="ARBA00007677"/>
    </source>
</evidence>
<organism evidence="6 7">
    <name type="scientific">[Candida] arabinofermentans NRRL YB-2248</name>
    <dbReference type="NCBI Taxonomy" id="983967"/>
    <lineage>
        <taxon>Eukaryota</taxon>
        <taxon>Fungi</taxon>
        <taxon>Dikarya</taxon>
        <taxon>Ascomycota</taxon>
        <taxon>Saccharomycotina</taxon>
        <taxon>Pichiomycetes</taxon>
        <taxon>Pichiales</taxon>
        <taxon>Pichiaceae</taxon>
        <taxon>Ogataea</taxon>
        <taxon>Ogataea/Candida clade</taxon>
    </lineage>
</organism>
<dbReference type="GO" id="GO:0016020">
    <property type="term" value="C:membrane"/>
    <property type="evidence" value="ECO:0007669"/>
    <property type="project" value="UniProtKB-SubCell"/>
</dbReference>
<keyword evidence="7" id="KW-1185">Reference proteome</keyword>
<dbReference type="GO" id="GO:0000032">
    <property type="term" value="P:cell wall mannoprotein biosynthetic process"/>
    <property type="evidence" value="ECO:0007669"/>
    <property type="project" value="TreeGrafter"/>
</dbReference>
<keyword evidence="5" id="KW-0735">Signal-anchor</keyword>
<keyword evidence="4 6" id="KW-0808">Transferase</keyword>
<dbReference type="GO" id="GO:0006493">
    <property type="term" value="P:protein O-linked glycosylation"/>
    <property type="evidence" value="ECO:0007669"/>
    <property type="project" value="TreeGrafter"/>
</dbReference>
<dbReference type="OrthoDB" id="448157at2759"/>
<evidence type="ECO:0000256" key="1">
    <source>
        <dbReference type="ARBA" id="ARBA00004606"/>
    </source>
</evidence>
<keyword evidence="3" id="KW-0328">Glycosyltransferase</keyword>
<dbReference type="InterPro" id="IPR029044">
    <property type="entry name" value="Nucleotide-diphossugar_trans"/>
</dbReference>
<dbReference type="GO" id="GO:0005794">
    <property type="term" value="C:Golgi apparatus"/>
    <property type="evidence" value="ECO:0007669"/>
    <property type="project" value="TreeGrafter"/>
</dbReference>
<name>A0A1E4SZC8_9ASCO</name>
<accession>A0A1E4SZC8</accession>
<feature type="non-terminal residue" evidence="6">
    <location>
        <position position="216"/>
    </location>
</feature>
<dbReference type="Gene3D" id="3.90.550.10">
    <property type="entry name" value="Spore Coat Polysaccharide Biosynthesis Protein SpsA, Chain A"/>
    <property type="match status" value="1"/>
</dbReference>
<evidence type="ECO:0000256" key="3">
    <source>
        <dbReference type="ARBA" id="ARBA00022676"/>
    </source>
</evidence>
<dbReference type="InterPro" id="IPR002685">
    <property type="entry name" value="Glyco_trans_15"/>
</dbReference>
<dbReference type="Pfam" id="PF01793">
    <property type="entry name" value="Glyco_transf_15"/>
    <property type="match status" value="1"/>
</dbReference>
<dbReference type="PANTHER" id="PTHR31121">
    <property type="entry name" value="ALPHA-1,2 MANNOSYLTRANSFERASE KTR1"/>
    <property type="match status" value="1"/>
</dbReference>
<keyword evidence="5" id="KW-0812">Transmembrane</keyword>
<dbReference type="EMBL" id="KV453854">
    <property type="protein sequence ID" value="ODV84863.1"/>
    <property type="molecule type" value="Genomic_DNA"/>
</dbReference>
<dbReference type="AlphaFoldDB" id="A0A1E4SZC8"/>
<comment type="subcellular location">
    <subcellularLocation>
        <location evidence="1">Membrane</location>
        <topology evidence="1">Single-pass type II membrane protein</topology>
    </subcellularLocation>
</comment>
<reference evidence="7" key="1">
    <citation type="submission" date="2016-04" db="EMBL/GenBank/DDBJ databases">
        <title>Comparative genomics of biotechnologically important yeasts.</title>
        <authorList>
            <consortium name="DOE Joint Genome Institute"/>
            <person name="Riley R."/>
            <person name="Haridas S."/>
            <person name="Wolfe K.H."/>
            <person name="Lopes M.R."/>
            <person name="Hittinger C.T."/>
            <person name="Goker M."/>
            <person name="Salamov A."/>
            <person name="Wisecaver J."/>
            <person name="Long T.M."/>
            <person name="Aerts A.L."/>
            <person name="Barry K."/>
            <person name="Choi C."/>
            <person name="Clum A."/>
            <person name="Coughlan A.Y."/>
            <person name="Deshpande S."/>
            <person name="Douglass A.P."/>
            <person name="Hanson S.J."/>
            <person name="Klenk H.-P."/>
            <person name="Labutti K."/>
            <person name="Lapidus A."/>
            <person name="Lindquist E."/>
            <person name="Lipzen A."/>
            <person name="Meier-Kolthoff J.P."/>
            <person name="Ohm R.A."/>
            <person name="Otillar R.P."/>
            <person name="Pangilinan J."/>
            <person name="Peng Y."/>
            <person name="Rokas A."/>
            <person name="Rosa C.A."/>
            <person name="Scheuner C."/>
            <person name="Sibirny A.A."/>
            <person name="Slot J.C."/>
            <person name="Stielow J.B."/>
            <person name="Sun H."/>
            <person name="Kurtzman C.P."/>
            <person name="Blackwell M."/>
            <person name="Grigoriev I.V."/>
            <person name="Jeffries T.W."/>
        </authorList>
    </citation>
    <scope>NUCLEOTIDE SEQUENCE [LARGE SCALE GENOMIC DNA]</scope>
    <source>
        <strain evidence="7">NRRL YB-2248</strain>
    </source>
</reference>
<dbReference type="GO" id="GO:0006487">
    <property type="term" value="P:protein N-linked glycosylation"/>
    <property type="evidence" value="ECO:0007669"/>
    <property type="project" value="TreeGrafter"/>
</dbReference>
<sequence length="216" mass="25933">HDMIFGFVNAPAESIQSAPSLFKNYKTFMQLNNELLIDNSTTLNEFILDSNTNDYTNCNFDSNFEIVNLEFYKSKEYKQLYDFMDDTNGFFYERWTDYSIKTLAISTFVPKDKIFWLDSTGYHDALDRISCPYNLQTKLDYKCYCNDKNDYSFSRYSCMRRFFDIMEFELPEDVPLEIPKYKGIAKYKRLKIRDPTENPFEDNYIKNNQKFVKKFM</sequence>
<proteinExistence type="inferred from homology"/>
<comment type="similarity">
    <text evidence="2">Belongs to the glycosyltransferase 15 family.</text>
</comment>